<dbReference type="InterPro" id="IPR019734">
    <property type="entry name" value="TPR_rpt"/>
</dbReference>
<accession>A0A9N9F6Z1</accession>
<dbReference type="Gene3D" id="1.25.40.10">
    <property type="entry name" value="Tetratricopeptide repeat domain"/>
    <property type="match status" value="1"/>
</dbReference>
<feature type="repeat" description="TPR" evidence="1">
    <location>
        <begin position="520"/>
        <end position="553"/>
    </location>
</feature>
<proteinExistence type="predicted"/>
<dbReference type="OrthoDB" id="2431458at2759"/>
<evidence type="ECO:0000313" key="3">
    <source>
        <dbReference type="Proteomes" id="UP000789759"/>
    </source>
</evidence>
<dbReference type="PANTHER" id="PTHR46014">
    <property type="entry name" value="TETRATRICOPEPTIDE REPEAT PROTEIN 1"/>
    <property type="match status" value="1"/>
</dbReference>
<dbReference type="InterPro" id="IPR052769">
    <property type="entry name" value="TPR_domain_protein"/>
</dbReference>
<dbReference type="PROSITE" id="PS50005">
    <property type="entry name" value="TPR"/>
    <property type="match status" value="1"/>
</dbReference>
<dbReference type="PANTHER" id="PTHR46014:SF1">
    <property type="entry name" value="TETRATRICOPEPTIDE REPEAT PROTEIN 1"/>
    <property type="match status" value="1"/>
</dbReference>
<protein>
    <submittedName>
        <fullName evidence="2">7347_t:CDS:1</fullName>
    </submittedName>
</protein>
<keyword evidence="3" id="KW-1185">Reference proteome</keyword>
<sequence>MALNYSNCLENDNKVGDSTFDAKKLRNPEDLCRLKNLIDNYKLSENELNEGLKSLCNFSSFNCYDETTIMHLRLHLQTCVAILHLVICLTIPLDDGIWDEFFNSLDDFAKVYNEEIKQNFDNLQIYYENSNIQYLLTYLQVTLKLLKSSNSIDIKTTLDKILNTNTTYKKLKKGESTKFDQPNSWCQILRELLLLNYSLNYNVMYKTLQYHKEDYLFEFIWQYSNLSIQHITEVKLDISEISNDPKDFIDFIGIMYKREPAAQSKMLLFETLQKSKCTHIWFKSVELLLSLSSKEPELFHEIVQDRINKFNNTLTNTQEFNGIISCVIRKLELEDKFFKLDLTKIEKNFDQKLTAEEGIGLLIEIIFDRISCPITKNLVGDFFVLICGHSISHRFKNKCPFCKVNIESEPMYYLSRNAILEGLCEFLSQAGYIYSEGTNSLKLTQKTHSKAMLFAFEKAGIAEKKQEYSIAIMWLTRVLHFYSKSYSIQCRRAAAFINLNRHLEATNDLTIAIRLKPSKCLAYIYRSSVYIAYKNYDNALHDINEALRIDPNNEYARLEKEKICEYKKQTGNIDRPIINFMQLGLSDEILINIFKFIRFPLNLILTCKSWYNISGDHMVRAEWIVYQYGRAHALFYAIRFGPNFINLYVAKAIVTNGAIISSYFIQRLLLHFGKADQQLETLKMDHNINNQNMTNVQIIQQQNSKIPWANDWIKPTTENVTDRIKELIKIGFELSYTIIGDIMQLFEKRLAIIGNTLIEAFVEAKNDTKENLLFQCVIEALKPNRKLKGIEVFEFLYQEIDDDKEKLFSNAMDILKDMTNNRILDGNDNSFKPLESSTMYYNWCLKKFGENAKITERCFEIILITRISIDNYYKQNQTQTGLMQDKFKNECEIFKIYCNARNFFKPSHLQIISKATHDDILKTLFEYYLAILFDIQTLYTLPSTDNLDTNVKIPVYTIEKNKIYQFQDESLFENRAEKIEAYKVEWFNELENSFNKIFNQNDLKGTNEFRNYLKRFWEEYNKKNPEC</sequence>
<keyword evidence="1" id="KW-0802">TPR repeat</keyword>
<dbReference type="SUPFAM" id="SSF57850">
    <property type="entry name" value="RING/U-box"/>
    <property type="match status" value="1"/>
</dbReference>
<dbReference type="Proteomes" id="UP000789759">
    <property type="component" value="Unassembled WGS sequence"/>
</dbReference>
<dbReference type="CDD" id="cd09917">
    <property type="entry name" value="F-box_SF"/>
    <property type="match status" value="1"/>
</dbReference>
<comment type="caution">
    <text evidence="2">The sequence shown here is derived from an EMBL/GenBank/DDBJ whole genome shotgun (WGS) entry which is preliminary data.</text>
</comment>
<evidence type="ECO:0000256" key="1">
    <source>
        <dbReference type="PROSITE-ProRule" id="PRU00339"/>
    </source>
</evidence>
<reference evidence="2" key="1">
    <citation type="submission" date="2021-06" db="EMBL/GenBank/DDBJ databases">
        <authorList>
            <person name="Kallberg Y."/>
            <person name="Tangrot J."/>
            <person name="Rosling A."/>
        </authorList>
    </citation>
    <scope>NUCLEOTIDE SEQUENCE</scope>
    <source>
        <strain evidence="2">FL966</strain>
    </source>
</reference>
<dbReference type="EMBL" id="CAJVQA010001406">
    <property type="protein sequence ID" value="CAG8513196.1"/>
    <property type="molecule type" value="Genomic_DNA"/>
</dbReference>
<dbReference type="AlphaFoldDB" id="A0A9N9F6Z1"/>
<evidence type="ECO:0000313" key="2">
    <source>
        <dbReference type="EMBL" id="CAG8513196.1"/>
    </source>
</evidence>
<organism evidence="2 3">
    <name type="scientific">Cetraspora pellucida</name>
    <dbReference type="NCBI Taxonomy" id="1433469"/>
    <lineage>
        <taxon>Eukaryota</taxon>
        <taxon>Fungi</taxon>
        <taxon>Fungi incertae sedis</taxon>
        <taxon>Mucoromycota</taxon>
        <taxon>Glomeromycotina</taxon>
        <taxon>Glomeromycetes</taxon>
        <taxon>Diversisporales</taxon>
        <taxon>Gigasporaceae</taxon>
        <taxon>Cetraspora</taxon>
    </lineage>
</organism>
<dbReference type="SUPFAM" id="SSF48452">
    <property type="entry name" value="TPR-like"/>
    <property type="match status" value="1"/>
</dbReference>
<gene>
    <name evidence="2" type="ORF">CPELLU_LOCUS3019</name>
</gene>
<dbReference type="InterPro" id="IPR011990">
    <property type="entry name" value="TPR-like_helical_dom_sf"/>
</dbReference>
<dbReference type="SMART" id="SM00028">
    <property type="entry name" value="TPR"/>
    <property type="match status" value="2"/>
</dbReference>
<name>A0A9N9F6Z1_9GLOM</name>